<dbReference type="EMBL" id="JACTVJ010000005">
    <property type="protein sequence ID" value="MBC9712987.1"/>
    <property type="molecule type" value="Genomic_DNA"/>
</dbReference>
<feature type="chain" id="PRO_5046934965" description="LPXTG-motif cell wall anchor domain protein" evidence="1">
    <location>
        <begin position="34"/>
        <end position="180"/>
    </location>
</feature>
<gene>
    <name evidence="2" type="ORF">H9Y04_10450</name>
</gene>
<dbReference type="Gene3D" id="2.60.40.230">
    <property type="entry name" value="Neocarzinostatin-like"/>
    <property type="match status" value="1"/>
</dbReference>
<evidence type="ECO:0000313" key="2">
    <source>
        <dbReference type="EMBL" id="MBC9712987.1"/>
    </source>
</evidence>
<dbReference type="Proteomes" id="UP000642284">
    <property type="component" value="Unassembled WGS sequence"/>
</dbReference>
<proteinExistence type="predicted"/>
<name>A0ABR7SBY0_9ACTN</name>
<evidence type="ECO:0000256" key="1">
    <source>
        <dbReference type="SAM" id="SignalP"/>
    </source>
</evidence>
<reference evidence="2 3" key="1">
    <citation type="submission" date="2020-08" db="EMBL/GenBank/DDBJ databases">
        <title>Genemic of Streptomyces polyaspartic.</title>
        <authorList>
            <person name="Liu W."/>
        </authorList>
    </citation>
    <scope>NUCLEOTIDE SEQUENCE [LARGE SCALE GENOMIC DNA]</scope>
    <source>
        <strain evidence="2 3">TRM66268-LWL</strain>
    </source>
</reference>
<feature type="signal peptide" evidence="1">
    <location>
        <begin position="1"/>
        <end position="33"/>
    </location>
</feature>
<protein>
    <recommendedName>
        <fullName evidence="4">LPXTG-motif cell wall anchor domain protein</fullName>
    </recommendedName>
</protein>
<dbReference type="RefSeq" id="WP_187813451.1">
    <property type="nucleotide sequence ID" value="NZ_JACTVJ010000005.1"/>
</dbReference>
<organism evidence="2 3">
    <name type="scientific">Streptomyces polyasparticus</name>
    <dbReference type="NCBI Taxonomy" id="2767826"/>
    <lineage>
        <taxon>Bacteria</taxon>
        <taxon>Bacillati</taxon>
        <taxon>Actinomycetota</taxon>
        <taxon>Actinomycetes</taxon>
        <taxon>Kitasatosporales</taxon>
        <taxon>Streptomycetaceae</taxon>
        <taxon>Streptomyces</taxon>
    </lineage>
</organism>
<accession>A0ABR7SBY0</accession>
<comment type="caution">
    <text evidence="2">The sequence shown here is derived from an EMBL/GenBank/DDBJ whole genome shotgun (WGS) entry which is preliminary data.</text>
</comment>
<keyword evidence="3" id="KW-1185">Reference proteome</keyword>
<evidence type="ECO:0000313" key="3">
    <source>
        <dbReference type="Proteomes" id="UP000642284"/>
    </source>
</evidence>
<keyword evidence="1" id="KW-0732">Signal</keyword>
<dbReference type="InterPro" id="IPR027273">
    <property type="entry name" value="Neocarzinostatin-like"/>
</dbReference>
<dbReference type="SUPFAM" id="SSF49319">
    <property type="entry name" value="Actinoxanthin-like"/>
    <property type="match status" value="1"/>
</dbReference>
<sequence length="180" mass="17924">MRALLSARALVRTGVTALAATALTVSLAGSASAATGTRSVTEGGTTYTMTLNSPDVLSASGQVITVTGSGYNTARGIYVALCVTPAGAVGTNKPTPCLGGQDETGTTGASHWVNNLFGGTVANSSKFTAGGSFSAQIFVKADLGGGNVCGDTVECSVVTKADHFAPNNRNSDVVVPVSFE</sequence>
<evidence type="ECO:0008006" key="4">
    <source>
        <dbReference type="Google" id="ProtNLM"/>
    </source>
</evidence>